<accession>A0A4R5DG80</accession>
<dbReference type="InterPro" id="IPR001466">
    <property type="entry name" value="Beta-lactam-related"/>
</dbReference>
<dbReference type="EMBL" id="SMKZ01000006">
    <property type="protein sequence ID" value="TDE12976.1"/>
    <property type="molecule type" value="Genomic_DNA"/>
</dbReference>
<evidence type="ECO:0000313" key="4">
    <source>
        <dbReference type="Proteomes" id="UP000294739"/>
    </source>
</evidence>
<evidence type="ECO:0000313" key="3">
    <source>
        <dbReference type="EMBL" id="TDE12976.1"/>
    </source>
</evidence>
<evidence type="ECO:0000259" key="1">
    <source>
        <dbReference type="Pfam" id="PF00144"/>
    </source>
</evidence>
<keyword evidence="3" id="KW-0378">Hydrolase</keyword>
<dbReference type="Gene3D" id="3.40.710.10">
    <property type="entry name" value="DD-peptidase/beta-lactamase superfamily"/>
    <property type="match status" value="1"/>
</dbReference>
<dbReference type="InterPro" id="IPR056008">
    <property type="entry name" value="DUF7586"/>
</dbReference>
<dbReference type="Pfam" id="PF00144">
    <property type="entry name" value="Beta-lactamase"/>
    <property type="match status" value="1"/>
</dbReference>
<dbReference type="InterPro" id="IPR012338">
    <property type="entry name" value="Beta-lactam/transpept-like"/>
</dbReference>
<gene>
    <name evidence="3" type="ORF">E1269_06140</name>
</gene>
<dbReference type="Proteomes" id="UP000294739">
    <property type="component" value="Unassembled WGS sequence"/>
</dbReference>
<sequence length="451" mass="48905">MILPATATDLTRRLAEEQSHSRLPSLAAGVVRDGELVWSAARGTIDGRETGRDADEHTQYRMGSITKTFVAVAIMRLRDEGKLDLADPVERHIPETTIGDVTIAQLLSHAAGVQAETDGPWWERTEGGPWRSLVNHLGRPLIAGRQFHYSNLGFGVLGELLTRLRGASWSHVVADELLEPLGMDRTTKRPVAPHAHGLAVHPFADVLLAEPEYDGGAMAPAGQLWSTVHDLARWAAFLGGRTGDLLAADTLAEMCRPLVVVDVPGAPWTGAHGLGVQLWNVDGRRFVGHGGSMPGFLAEVRVHIQTGDGVVVLTNATSGLSRGFATDLLDAYVCAEPRPPSVWRAGKVPASVFELVGHWYWGSTTFELRAMDDGWLRLAPASGAGRASRFRPDGRDRWIGLDGYYSGELLVAIRRPDGTVSHLDLASFRFTRTPYDPDADVPGGVDRSGWH</sequence>
<proteinExistence type="predicted"/>
<keyword evidence="4" id="KW-1185">Reference proteome</keyword>
<dbReference type="SUPFAM" id="SSF56601">
    <property type="entry name" value="beta-lactamase/transpeptidase-like"/>
    <property type="match status" value="1"/>
</dbReference>
<name>A0A4R5DG80_9ACTN</name>
<reference evidence="3 4" key="1">
    <citation type="submission" date="2019-03" db="EMBL/GenBank/DDBJ databases">
        <title>Draft genome sequences of novel Actinobacteria.</title>
        <authorList>
            <person name="Sahin N."/>
            <person name="Ay H."/>
            <person name="Saygin H."/>
        </authorList>
    </citation>
    <scope>NUCLEOTIDE SEQUENCE [LARGE SCALE GENOMIC DNA]</scope>
    <source>
        <strain evidence="3 4">5K138</strain>
    </source>
</reference>
<dbReference type="OrthoDB" id="3863176at2"/>
<protein>
    <submittedName>
        <fullName evidence="3">Class A beta-lactamase-related serine hydrolase</fullName>
    </submittedName>
</protein>
<dbReference type="Pfam" id="PF24491">
    <property type="entry name" value="DUF7586"/>
    <property type="match status" value="1"/>
</dbReference>
<dbReference type="RefSeq" id="WP_131892454.1">
    <property type="nucleotide sequence ID" value="NZ_SMKZ01000006.1"/>
</dbReference>
<dbReference type="PANTHER" id="PTHR46825:SF7">
    <property type="entry name" value="D-ALANYL-D-ALANINE CARBOXYPEPTIDASE"/>
    <property type="match status" value="1"/>
</dbReference>
<dbReference type="AlphaFoldDB" id="A0A4R5DG80"/>
<feature type="domain" description="DUF7586" evidence="2">
    <location>
        <begin position="348"/>
        <end position="432"/>
    </location>
</feature>
<dbReference type="PANTHER" id="PTHR46825">
    <property type="entry name" value="D-ALANYL-D-ALANINE-CARBOXYPEPTIDASE/ENDOPEPTIDASE AMPH"/>
    <property type="match status" value="1"/>
</dbReference>
<dbReference type="InParanoid" id="A0A4R5DG80"/>
<dbReference type="InterPro" id="IPR050491">
    <property type="entry name" value="AmpC-like"/>
</dbReference>
<feature type="domain" description="Beta-lactamase-related" evidence="1">
    <location>
        <begin position="13"/>
        <end position="328"/>
    </location>
</feature>
<organism evidence="3 4">
    <name type="scientific">Jiangella asiatica</name>
    <dbReference type="NCBI Taxonomy" id="2530372"/>
    <lineage>
        <taxon>Bacteria</taxon>
        <taxon>Bacillati</taxon>
        <taxon>Actinomycetota</taxon>
        <taxon>Actinomycetes</taxon>
        <taxon>Jiangellales</taxon>
        <taxon>Jiangellaceae</taxon>
        <taxon>Jiangella</taxon>
    </lineage>
</organism>
<dbReference type="GO" id="GO:0016787">
    <property type="term" value="F:hydrolase activity"/>
    <property type="evidence" value="ECO:0007669"/>
    <property type="project" value="UniProtKB-KW"/>
</dbReference>
<evidence type="ECO:0000259" key="2">
    <source>
        <dbReference type="Pfam" id="PF24491"/>
    </source>
</evidence>
<comment type="caution">
    <text evidence="3">The sequence shown here is derived from an EMBL/GenBank/DDBJ whole genome shotgun (WGS) entry which is preliminary data.</text>
</comment>